<evidence type="ECO:0000313" key="5">
    <source>
        <dbReference type="Proteomes" id="UP000821853"/>
    </source>
</evidence>
<evidence type="ECO:0000256" key="1">
    <source>
        <dbReference type="ARBA" id="ARBA00022723"/>
    </source>
</evidence>
<keyword evidence="3" id="KW-0325">Glycoprotein</keyword>
<keyword evidence="5" id="KW-1185">Reference proteome</keyword>
<dbReference type="OMA" id="EDPCEVH"/>
<evidence type="ECO:0000256" key="3">
    <source>
        <dbReference type="ARBA" id="ARBA00023180"/>
    </source>
</evidence>
<dbReference type="OrthoDB" id="103349at2759"/>
<organism evidence="4 5">
    <name type="scientific">Haemaphysalis longicornis</name>
    <name type="common">Bush tick</name>
    <dbReference type="NCBI Taxonomy" id="44386"/>
    <lineage>
        <taxon>Eukaryota</taxon>
        <taxon>Metazoa</taxon>
        <taxon>Ecdysozoa</taxon>
        <taxon>Arthropoda</taxon>
        <taxon>Chelicerata</taxon>
        <taxon>Arachnida</taxon>
        <taxon>Acari</taxon>
        <taxon>Parasitiformes</taxon>
        <taxon>Ixodida</taxon>
        <taxon>Ixodoidea</taxon>
        <taxon>Ixodidae</taxon>
        <taxon>Haemaphysalinae</taxon>
        <taxon>Haemaphysalis</taxon>
    </lineage>
</organism>
<name>A0A9J6G5X2_HAELO</name>
<dbReference type="SUPFAM" id="SSF53649">
    <property type="entry name" value="Alkaline phosphatase-like"/>
    <property type="match status" value="1"/>
</dbReference>
<keyword evidence="2" id="KW-0106">Calcium</keyword>
<gene>
    <name evidence="4" type="ORF">HPB48_001966</name>
</gene>
<dbReference type="GO" id="GO:0008484">
    <property type="term" value="F:sulfuric ester hydrolase activity"/>
    <property type="evidence" value="ECO:0007669"/>
    <property type="project" value="InterPro"/>
</dbReference>
<keyword evidence="1" id="KW-0479">Metal-binding</keyword>
<dbReference type="EMBL" id="JABSTR010000005">
    <property type="protein sequence ID" value="KAH9370089.1"/>
    <property type="molecule type" value="Genomic_DNA"/>
</dbReference>
<proteinExistence type="predicted"/>
<dbReference type="Gene3D" id="3.40.720.10">
    <property type="entry name" value="Alkaline Phosphatase, subunit A"/>
    <property type="match status" value="1"/>
</dbReference>
<evidence type="ECO:0000313" key="4">
    <source>
        <dbReference type="EMBL" id="KAH9370089.1"/>
    </source>
</evidence>
<dbReference type="PANTHER" id="PTHR10342">
    <property type="entry name" value="ARYLSULFATASE"/>
    <property type="match status" value="1"/>
</dbReference>
<dbReference type="AlphaFoldDB" id="A0A9J6G5X2"/>
<comment type="caution">
    <text evidence="4">The sequence shown here is derived from an EMBL/GenBank/DDBJ whole genome shotgun (WGS) entry which is preliminary data.</text>
</comment>
<dbReference type="Proteomes" id="UP000821853">
    <property type="component" value="Chromosome 3"/>
</dbReference>
<evidence type="ECO:0000256" key="2">
    <source>
        <dbReference type="ARBA" id="ARBA00022837"/>
    </source>
</evidence>
<dbReference type="InterPro" id="IPR017850">
    <property type="entry name" value="Alkaline_phosphatase_core_sf"/>
</dbReference>
<reference evidence="4 5" key="1">
    <citation type="journal article" date="2020" name="Cell">
        <title>Large-Scale Comparative Analyses of Tick Genomes Elucidate Their Genetic Diversity and Vector Capacities.</title>
        <authorList>
            <consortium name="Tick Genome and Microbiome Consortium (TIGMIC)"/>
            <person name="Jia N."/>
            <person name="Wang J."/>
            <person name="Shi W."/>
            <person name="Du L."/>
            <person name="Sun Y."/>
            <person name="Zhan W."/>
            <person name="Jiang J.F."/>
            <person name="Wang Q."/>
            <person name="Zhang B."/>
            <person name="Ji P."/>
            <person name="Bell-Sakyi L."/>
            <person name="Cui X.M."/>
            <person name="Yuan T.T."/>
            <person name="Jiang B.G."/>
            <person name="Yang W.F."/>
            <person name="Lam T.T."/>
            <person name="Chang Q.C."/>
            <person name="Ding S.J."/>
            <person name="Wang X.J."/>
            <person name="Zhu J.G."/>
            <person name="Ruan X.D."/>
            <person name="Zhao L."/>
            <person name="Wei J.T."/>
            <person name="Ye R.Z."/>
            <person name="Que T.C."/>
            <person name="Du C.H."/>
            <person name="Zhou Y.H."/>
            <person name="Cheng J.X."/>
            <person name="Dai P.F."/>
            <person name="Guo W.B."/>
            <person name="Han X.H."/>
            <person name="Huang E.J."/>
            <person name="Li L.F."/>
            <person name="Wei W."/>
            <person name="Gao Y.C."/>
            <person name="Liu J.Z."/>
            <person name="Shao H.Z."/>
            <person name="Wang X."/>
            <person name="Wang C.C."/>
            <person name="Yang T.C."/>
            <person name="Huo Q.B."/>
            <person name="Li W."/>
            <person name="Chen H.Y."/>
            <person name="Chen S.E."/>
            <person name="Zhou L.G."/>
            <person name="Ni X.B."/>
            <person name="Tian J.H."/>
            <person name="Sheng Y."/>
            <person name="Liu T."/>
            <person name="Pan Y.S."/>
            <person name="Xia L.Y."/>
            <person name="Li J."/>
            <person name="Zhao F."/>
            <person name="Cao W.C."/>
        </authorList>
    </citation>
    <scope>NUCLEOTIDE SEQUENCE [LARGE SCALE GENOMIC DNA]</scope>
    <source>
        <strain evidence="4">HaeL-2018</strain>
    </source>
</reference>
<dbReference type="Gene3D" id="3.30.1120.10">
    <property type="match status" value="1"/>
</dbReference>
<accession>A0A9J6G5X2</accession>
<dbReference type="PANTHER" id="PTHR10342:SF273">
    <property type="entry name" value="RE14504P"/>
    <property type="match status" value="1"/>
</dbReference>
<dbReference type="InterPro" id="IPR047115">
    <property type="entry name" value="ARSB"/>
</dbReference>
<dbReference type="GO" id="GO:0046872">
    <property type="term" value="F:metal ion binding"/>
    <property type="evidence" value="ECO:0007669"/>
    <property type="project" value="UniProtKB-KW"/>
</dbReference>
<sequence length="314" mass="34790">MPRKYGLIRLLEFIAPSNIFNLLSNILNGKTFAHPIVFSLNVVSCSLARLHVVFLSVRRCLIPLTGMVDAMDQSVGDIGRRSKRRPCSRTPSLCSVATTALFRRAPASNHGYNWPFRGGKETLWEGGVRVAAFLWGPRLLPRRRVSQQLMHVTDWLPTLYSAAGGDTKQLGPLDGFDMWQALTVGKPSPRTEILHNIDNQAGVAALRHGQYKLLIGSYGTLDARFEIPGASLPYGDLDPLMRQSRTAAVLKRLYGKKQVFNNAADWRRQATVACRDVVNANFASGSSYYLFNVAHDPCEQINLADERPAVSAPL</sequence>
<protein>
    <submittedName>
        <fullName evidence="4">Uncharacterized protein</fullName>
    </submittedName>
</protein>
<dbReference type="VEuPathDB" id="VectorBase:HLOH_058809"/>